<name>A0A4P6EYY2_9MICO</name>
<evidence type="ECO:0000313" key="1">
    <source>
        <dbReference type="EMBL" id="QAY68650.1"/>
    </source>
</evidence>
<organism evidence="1 2">
    <name type="scientific">Xylanimonas protaetiae</name>
    <dbReference type="NCBI Taxonomy" id="2509457"/>
    <lineage>
        <taxon>Bacteria</taxon>
        <taxon>Bacillati</taxon>
        <taxon>Actinomycetota</taxon>
        <taxon>Actinomycetes</taxon>
        <taxon>Micrococcales</taxon>
        <taxon>Promicromonosporaceae</taxon>
        <taxon>Xylanimonas</taxon>
    </lineage>
</organism>
<dbReference type="OrthoDB" id="5146981at2"/>
<gene>
    <name evidence="1" type="ORF">ET471_00135</name>
</gene>
<protein>
    <submittedName>
        <fullName evidence="1">Uncharacterized protein</fullName>
    </submittedName>
</protein>
<accession>A0A4P6EYY2</accession>
<dbReference type="AlphaFoldDB" id="A0A4P6EYY2"/>
<dbReference type="Proteomes" id="UP000292118">
    <property type="component" value="Chromosome"/>
</dbReference>
<sequence length="177" mass="18454">MKHPTSSPGTLRRASITELDDGTLDVRVDGRPFGGAAEWAPIGKPAIGMVLDVLAAHTGERTRVDIRLADGTQDCEFLIPEEHRQHASPPVPTRPSQTVRYTGGGSVFGVSQGGFQPGENVSIAVVVSNADADADGVASLRLPPGLLAGRPFTMLLLGHTSGSVVVHDPHAQPRSAA</sequence>
<dbReference type="EMBL" id="CP035493">
    <property type="protein sequence ID" value="QAY68650.1"/>
    <property type="molecule type" value="Genomic_DNA"/>
</dbReference>
<dbReference type="KEGG" id="xya:ET471_00135"/>
<reference evidence="1 2" key="1">
    <citation type="submission" date="2019-01" db="EMBL/GenBank/DDBJ databases">
        <title>Genome sequencing of strain FW10M-9.</title>
        <authorList>
            <person name="Heo J."/>
            <person name="Kim S.-J."/>
            <person name="Kim J.-S."/>
            <person name="Hong S.-B."/>
            <person name="Kwon S.-W."/>
        </authorList>
    </citation>
    <scope>NUCLEOTIDE SEQUENCE [LARGE SCALE GENOMIC DNA]</scope>
    <source>
        <strain evidence="1 2">FW10M-9</strain>
    </source>
</reference>
<proteinExistence type="predicted"/>
<evidence type="ECO:0000313" key="2">
    <source>
        <dbReference type="Proteomes" id="UP000292118"/>
    </source>
</evidence>
<keyword evidence="2" id="KW-1185">Reference proteome</keyword>
<dbReference type="RefSeq" id="WP_129186053.1">
    <property type="nucleotide sequence ID" value="NZ_CP035493.1"/>
</dbReference>